<keyword evidence="3 8" id="KW-1133">Transmembrane helix</keyword>
<evidence type="ECO:0000256" key="4">
    <source>
        <dbReference type="ARBA" id="ARBA00023040"/>
    </source>
</evidence>
<keyword evidence="2 8" id="KW-0812">Transmembrane</keyword>
<evidence type="ECO:0000256" key="2">
    <source>
        <dbReference type="ARBA" id="ARBA00022692"/>
    </source>
</evidence>
<name>A0A091GE01_CUCCA</name>
<protein>
    <submittedName>
        <fullName evidence="10">Mas-related G-protein coupled receptor member X1</fullName>
    </submittedName>
</protein>
<dbReference type="PANTHER" id="PTHR11334:SF69">
    <property type="entry name" value="G-PROTEIN COUPLED RECEPTORS FAMILY 1 PROFILE DOMAIN-CONTAINING PROTEIN"/>
    <property type="match status" value="1"/>
</dbReference>
<dbReference type="SUPFAM" id="SSF81321">
    <property type="entry name" value="Family A G protein-coupled receptor-like"/>
    <property type="match status" value="1"/>
</dbReference>
<evidence type="ECO:0000256" key="7">
    <source>
        <dbReference type="ARBA" id="ARBA00023224"/>
    </source>
</evidence>
<feature type="transmembrane region" description="Helical" evidence="8">
    <location>
        <begin position="136"/>
        <end position="158"/>
    </location>
</feature>
<feature type="transmembrane region" description="Helical" evidence="8">
    <location>
        <begin position="60"/>
        <end position="86"/>
    </location>
</feature>
<feature type="transmembrane region" description="Helical" evidence="8">
    <location>
        <begin position="98"/>
        <end position="124"/>
    </location>
</feature>
<dbReference type="Proteomes" id="UP000053760">
    <property type="component" value="Unassembled WGS sequence"/>
</dbReference>
<reference evidence="10 11" key="1">
    <citation type="submission" date="2014-04" db="EMBL/GenBank/DDBJ databases">
        <title>Genome evolution of avian class.</title>
        <authorList>
            <person name="Zhang G."/>
            <person name="Li C."/>
        </authorList>
    </citation>
    <scope>NUCLEOTIDE SEQUENCE [LARGE SCALE GENOMIC DNA]</scope>
    <source>
        <strain evidence="10">BGI_N303</strain>
    </source>
</reference>
<proteinExistence type="predicted"/>
<dbReference type="GO" id="GO:0004930">
    <property type="term" value="F:G protein-coupled receptor activity"/>
    <property type="evidence" value="ECO:0007669"/>
    <property type="project" value="UniProtKB-KW"/>
</dbReference>
<feature type="domain" description="G-protein coupled receptors family 1 profile" evidence="9">
    <location>
        <begin position="1"/>
        <end position="151"/>
    </location>
</feature>
<dbReference type="GO" id="GO:0005886">
    <property type="term" value="C:plasma membrane"/>
    <property type="evidence" value="ECO:0007669"/>
    <property type="project" value="TreeGrafter"/>
</dbReference>
<keyword evidence="7" id="KW-0807">Transducer</keyword>
<dbReference type="PRINTS" id="PR02108">
    <property type="entry name" value="MRGPCRFAMILY"/>
</dbReference>
<evidence type="ECO:0000256" key="1">
    <source>
        <dbReference type="ARBA" id="ARBA00004141"/>
    </source>
</evidence>
<comment type="subcellular location">
    <subcellularLocation>
        <location evidence="1">Membrane</location>
        <topology evidence="1">Multi-pass membrane protein</topology>
    </subcellularLocation>
</comment>
<dbReference type="InterPro" id="IPR026234">
    <property type="entry name" value="MRGPCRFAMILY"/>
</dbReference>
<keyword evidence="4" id="KW-0297">G-protein coupled receptor</keyword>
<evidence type="ECO:0000256" key="5">
    <source>
        <dbReference type="ARBA" id="ARBA00023136"/>
    </source>
</evidence>
<gene>
    <name evidence="10" type="ORF">N303_13631</name>
</gene>
<dbReference type="AlphaFoldDB" id="A0A091GE01"/>
<keyword evidence="11" id="KW-1185">Reference proteome</keyword>
<sequence>LLAAISMERCISVLFPIWYRCHRPKRLSGVVSTVLWVFAGFFVSSMYLGLKFAESYETVIAGGAIAISITLSSIMFISNLTLFLKLRCGSRRRHPGRLYIAVLFNVIFFFTLGIPFSIEVFLYLPSSHELLPETTSFVLALLNSTINPVVYFLVGSCWQRRFQSSMKVAFRRVFEEK</sequence>
<evidence type="ECO:0000259" key="9">
    <source>
        <dbReference type="PROSITE" id="PS50262"/>
    </source>
</evidence>
<dbReference type="InterPro" id="IPR017452">
    <property type="entry name" value="GPCR_Rhodpsn_7TM"/>
</dbReference>
<evidence type="ECO:0000313" key="11">
    <source>
        <dbReference type="Proteomes" id="UP000053760"/>
    </source>
</evidence>
<dbReference type="STRING" id="55661.A0A091GE01"/>
<dbReference type="Gene3D" id="1.20.1070.10">
    <property type="entry name" value="Rhodopsin 7-helix transmembrane proteins"/>
    <property type="match status" value="1"/>
</dbReference>
<organism evidence="10 11">
    <name type="scientific">Cuculus canorus</name>
    <name type="common">Common cuckoo</name>
    <dbReference type="NCBI Taxonomy" id="55661"/>
    <lineage>
        <taxon>Eukaryota</taxon>
        <taxon>Metazoa</taxon>
        <taxon>Chordata</taxon>
        <taxon>Craniata</taxon>
        <taxon>Vertebrata</taxon>
        <taxon>Euteleostomi</taxon>
        <taxon>Archelosauria</taxon>
        <taxon>Archosauria</taxon>
        <taxon>Dinosauria</taxon>
        <taxon>Saurischia</taxon>
        <taxon>Theropoda</taxon>
        <taxon>Coelurosauria</taxon>
        <taxon>Aves</taxon>
        <taxon>Neognathae</taxon>
        <taxon>Neoaves</taxon>
        <taxon>Otidimorphae</taxon>
        <taxon>Cuculiformes</taxon>
        <taxon>Cuculidae</taxon>
        <taxon>Cuculus</taxon>
    </lineage>
</organism>
<dbReference type="PROSITE" id="PS50262">
    <property type="entry name" value="G_PROTEIN_RECEP_F1_2"/>
    <property type="match status" value="1"/>
</dbReference>
<feature type="non-terminal residue" evidence="10">
    <location>
        <position position="1"/>
    </location>
</feature>
<evidence type="ECO:0000256" key="3">
    <source>
        <dbReference type="ARBA" id="ARBA00022989"/>
    </source>
</evidence>
<keyword evidence="5 8" id="KW-0472">Membrane</keyword>
<dbReference type="PANTHER" id="PTHR11334">
    <property type="entry name" value="MAS-RELATED G-PROTEIN COUPLED RECEPTOR"/>
    <property type="match status" value="1"/>
</dbReference>
<evidence type="ECO:0000256" key="6">
    <source>
        <dbReference type="ARBA" id="ARBA00023170"/>
    </source>
</evidence>
<evidence type="ECO:0000256" key="8">
    <source>
        <dbReference type="SAM" id="Phobius"/>
    </source>
</evidence>
<dbReference type="EMBL" id="KL448050">
    <property type="protein sequence ID" value="KFO79581.1"/>
    <property type="molecule type" value="Genomic_DNA"/>
</dbReference>
<keyword evidence="6 10" id="KW-0675">Receptor</keyword>
<feature type="non-terminal residue" evidence="10">
    <location>
        <position position="177"/>
    </location>
</feature>
<evidence type="ECO:0000313" key="10">
    <source>
        <dbReference type="EMBL" id="KFO79581.1"/>
    </source>
</evidence>
<accession>A0A091GE01</accession>
<feature type="transmembrane region" description="Helical" evidence="8">
    <location>
        <begin position="27"/>
        <end position="48"/>
    </location>
</feature>